<proteinExistence type="predicted"/>
<protein>
    <submittedName>
        <fullName evidence="1">Uncharacterized protein</fullName>
    </submittedName>
</protein>
<name>A0A481YTT6_9VIRU</name>
<sequence length="282" mass="31678">MWPEMVEVPCPTPAEDTCEICLKMFCGDDMYLVCAICHTSFSCFPCGFPHRKTLLKCARHVDDSVVLQCGEDVGCSCCARVRRAHTAWKDVATVAKKTKHAYRLACLAGDWARIIIDNPLPDVPHIFDWRTFFTYEDKPCLNYQDAPAPSALLAATLDDFGWSADKVPSGLSEEGRDTLLSFTAGVYTDDRHVWAQITWESWQRIFPALSEVVGKNPARMVCELVGIAEVEALLDWCACARPQGHSLEAQCLTARTLVDVRKAVYRARWEAATEWHKIRCDA</sequence>
<evidence type="ECO:0000313" key="1">
    <source>
        <dbReference type="EMBL" id="QBK86733.1"/>
    </source>
</evidence>
<organism evidence="1">
    <name type="scientific">Marseillevirus LCMAC103</name>
    <dbReference type="NCBI Taxonomy" id="2506604"/>
    <lineage>
        <taxon>Viruses</taxon>
        <taxon>Varidnaviria</taxon>
        <taxon>Bamfordvirae</taxon>
        <taxon>Nucleocytoviricota</taxon>
        <taxon>Megaviricetes</taxon>
        <taxon>Pimascovirales</taxon>
        <taxon>Pimascovirales incertae sedis</taxon>
        <taxon>Marseilleviridae</taxon>
    </lineage>
</organism>
<gene>
    <name evidence="1" type="ORF">LCMAC103_00620</name>
</gene>
<reference evidence="1" key="1">
    <citation type="journal article" date="2019" name="MBio">
        <title>Virus Genomes from Deep Sea Sediments Expand the Ocean Megavirome and Support Independent Origins of Viral Gigantism.</title>
        <authorList>
            <person name="Backstrom D."/>
            <person name="Yutin N."/>
            <person name="Jorgensen S.L."/>
            <person name="Dharamshi J."/>
            <person name="Homa F."/>
            <person name="Zaremba-Niedwiedzka K."/>
            <person name="Spang A."/>
            <person name="Wolf Y.I."/>
            <person name="Koonin E.V."/>
            <person name="Ettema T.J."/>
        </authorList>
    </citation>
    <scope>NUCLEOTIDE SEQUENCE</scope>
</reference>
<dbReference type="EMBL" id="MK500335">
    <property type="protein sequence ID" value="QBK86733.1"/>
    <property type="molecule type" value="Genomic_DNA"/>
</dbReference>
<accession>A0A481YTT6</accession>